<evidence type="ECO:0000259" key="1">
    <source>
        <dbReference type="PROSITE" id="PS50053"/>
    </source>
</evidence>
<reference evidence="2" key="1">
    <citation type="journal article" date="2018" name="DNA Res.">
        <title>Multiple hybrid de novo genome assembly of finger millet, an orphan allotetraploid crop.</title>
        <authorList>
            <person name="Hatakeyama M."/>
            <person name="Aluri S."/>
            <person name="Balachadran M.T."/>
            <person name="Sivarajan S.R."/>
            <person name="Patrignani A."/>
            <person name="Gruter S."/>
            <person name="Poveda L."/>
            <person name="Shimizu-Inatsugi R."/>
            <person name="Baeten J."/>
            <person name="Francoijs K.J."/>
            <person name="Nataraja K.N."/>
            <person name="Reddy Y.A.N."/>
            <person name="Phadnis S."/>
            <person name="Ravikumar R.L."/>
            <person name="Schlapbach R."/>
            <person name="Sreeman S.M."/>
            <person name="Shimizu K.K."/>
        </authorList>
    </citation>
    <scope>NUCLEOTIDE SEQUENCE</scope>
</reference>
<dbReference type="InterPro" id="IPR022617">
    <property type="entry name" value="Rad60/SUMO-like_dom"/>
</dbReference>
<dbReference type="CDD" id="cd01763">
    <property type="entry name" value="Ubl_SUMO_like"/>
    <property type="match status" value="2"/>
</dbReference>
<comment type="caution">
    <text evidence="2">The sequence shown here is derived from an EMBL/GenBank/DDBJ whole genome shotgun (WGS) entry which is preliminary data.</text>
</comment>
<dbReference type="SUPFAM" id="SSF54236">
    <property type="entry name" value="Ubiquitin-like"/>
    <property type="match status" value="3"/>
</dbReference>
<dbReference type="InterPro" id="IPR029071">
    <property type="entry name" value="Ubiquitin-like_domsf"/>
</dbReference>
<keyword evidence="3" id="KW-1185">Reference proteome</keyword>
<name>A0AAV5DM13_ELECO</name>
<feature type="domain" description="Ubiquitin-like" evidence="1">
    <location>
        <begin position="175"/>
        <end position="253"/>
    </location>
</feature>
<dbReference type="Gene3D" id="3.10.20.90">
    <property type="entry name" value="Phosphatidylinositol 3-kinase Catalytic Subunit, Chain A, domain 1"/>
    <property type="match status" value="3"/>
</dbReference>
<dbReference type="Proteomes" id="UP001054889">
    <property type="component" value="Unassembled WGS sequence"/>
</dbReference>
<gene>
    <name evidence="2" type="primary">ga29439</name>
    <name evidence="2" type="ORF">PR202_ga29439</name>
</gene>
<reference evidence="2" key="2">
    <citation type="submission" date="2021-12" db="EMBL/GenBank/DDBJ databases">
        <title>Resequencing data analysis of finger millet.</title>
        <authorList>
            <person name="Hatakeyama M."/>
            <person name="Aluri S."/>
            <person name="Balachadran M.T."/>
            <person name="Sivarajan S.R."/>
            <person name="Poveda L."/>
            <person name="Shimizu-Inatsugi R."/>
            <person name="Schlapbach R."/>
            <person name="Sreeman S.M."/>
            <person name="Shimizu K.K."/>
        </authorList>
    </citation>
    <scope>NUCLEOTIDE SEQUENCE</scope>
</reference>
<dbReference type="Pfam" id="PF11976">
    <property type="entry name" value="Rad60-SLD"/>
    <property type="match status" value="1"/>
</dbReference>
<dbReference type="EMBL" id="BQKI01000018">
    <property type="protein sequence ID" value="GJN11261.1"/>
    <property type="molecule type" value="Genomic_DNA"/>
</dbReference>
<evidence type="ECO:0000313" key="2">
    <source>
        <dbReference type="EMBL" id="GJN11261.1"/>
    </source>
</evidence>
<dbReference type="AlphaFoldDB" id="A0AAV5DM13"/>
<protein>
    <recommendedName>
        <fullName evidence="1">Ubiquitin-like domain-containing protein</fullName>
    </recommendedName>
</protein>
<dbReference type="InterPro" id="IPR000626">
    <property type="entry name" value="Ubiquitin-like_dom"/>
</dbReference>
<organism evidence="2 3">
    <name type="scientific">Eleusine coracana subsp. coracana</name>
    <dbReference type="NCBI Taxonomy" id="191504"/>
    <lineage>
        <taxon>Eukaryota</taxon>
        <taxon>Viridiplantae</taxon>
        <taxon>Streptophyta</taxon>
        <taxon>Embryophyta</taxon>
        <taxon>Tracheophyta</taxon>
        <taxon>Spermatophyta</taxon>
        <taxon>Magnoliopsida</taxon>
        <taxon>Liliopsida</taxon>
        <taxon>Poales</taxon>
        <taxon>Poaceae</taxon>
        <taxon>PACMAD clade</taxon>
        <taxon>Chloridoideae</taxon>
        <taxon>Cynodonteae</taxon>
        <taxon>Eleusininae</taxon>
        <taxon>Eleusine</taxon>
    </lineage>
</organism>
<proteinExistence type="predicted"/>
<evidence type="ECO:0000313" key="3">
    <source>
        <dbReference type="Proteomes" id="UP001054889"/>
    </source>
</evidence>
<sequence>MSALEVKKPKPAVMGFVAPMINDDAGCSLIRSMRITDKMQDLMDFYYAMVPAIPRGRGVFLYQGKRVDGDETPADYNMCNNGICQIEFLSEMKPDMFVTLTMHDREKRRAACTMRRTDKMQFLMDFYNSTVSCTPKSGCFWYDGKRVEMWHTSPAFFHMNDGALIKFRSELKAGMLLTLTVVDSQMRRIARTIRKTDGLQILMDLYYATVPIVEYDGGMFAFDGRLIKGSQTPMDLDMEDGDVIDFFFLLRSG</sequence>
<dbReference type="PANTHER" id="PTHR10562">
    <property type="entry name" value="SMALL UBIQUITIN-RELATED MODIFIER"/>
    <property type="match status" value="1"/>
</dbReference>
<dbReference type="PROSITE" id="PS50053">
    <property type="entry name" value="UBIQUITIN_2"/>
    <property type="match status" value="1"/>
</dbReference>
<accession>A0AAV5DM13</accession>